<keyword evidence="6" id="KW-1185">Reference proteome</keyword>
<dbReference type="GO" id="GO:0016780">
    <property type="term" value="F:phosphotransferase activity, for other substituted phosphate groups"/>
    <property type="evidence" value="ECO:0007669"/>
    <property type="project" value="TreeGrafter"/>
</dbReference>
<feature type="domain" description="Bacterial sugar transferase" evidence="3">
    <location>
        <begin position="8"/>
        <end position="185"/>
    </location>
</feature>
<keyword evidence="2" id="KW-1133">Transmembrane helix</keyword>
<dbReference type="InterPro" id="IPR003362">
    <property type="entry name" value="Bact_transf"/>
</dbReference>
<evidence type="ECO:0000313" key="5">
    <source>
        <dbReference type="EMBL" id="MBJ7638631.1"/>
    </source>
</evidence>
<reference evidence="5" key="1">
    <citation type="submission" date="2020-02" db="EMBL/GenBank/DDBJ databases">
        <authorList>
            <person name="Fontana A."/>
            <person name="Patrone V."/>
            <person name="Morelli L."/>
        </authorList>
    </citation>
    <scope>NUCLEOTIDE SEQUENCE</scope>
    <source>
        <strain evidence="4">CCUG 30943</strain>
        <strain evidence="5">CCUG 43002</strain>
    </source>
</reference>
<protein>
    <submittedName>
        <fullName evidence="5">Sugar transferase</fullName>
    </submittedName>
</protein>
<proteinExistence type="inferred from homology"/>
<evidence type="ECO:0000313" key="6">
    <source>
        <dbReference type="Proteomes" id="UP000728106"/>
    </source>
</evidence>
<evidence type="ECO:0000256" key="1">
    <source>
        <dbReference type="ARBA" id="ARBA00006464"/>
    </source>
</evidence>
<comment type="caution">
    <text evidence="5">The sequence shown here is derived from an EMBL/GenBank/DDBJ whole genome shotgun (WGS) entry which is preliminary data.</text>
</comment>
<name>A0A4Z0RLM9_WEICO</name>
<dbReference type="PANTHER" id="PTHR30576:SF0">
    <property type="entry name" value="UNDECAPRENYL-PHOSPHATE N-ACETYLGALACTOSAMINYL 1-PHOSPHATE TRANSFERASE-RELATED"/>
    <property type="match status" value="1"/>
</dbReference>
<dbReference type="EMBL" id="JAAOCP010000004">
    <property type="protein sequence ID" value="MBJ7638631.1"/>
    <property type="molecule type" value="Genomic_DNA"/>
</dbReference>
<dbReference type="PANTHER" id="PTHR30576">
    <property type="entry name" value="COLANIC BIOSYNTHESIS UDP-GLUCOSE LIPID CARRIER TRANSFERASE"/>
    <property type="match status" value="1"/>
</dbReference>
<comment type="similarity">
    <text evidence="1">Belongs to the bacterial sugar transferase family.</text>
</comment>
<evidence type="ECO:0000256" key="2">
    <source>
        <dbReference type="SAM" id="Phobius"/>
    </source>
</evidence>
<evidence type="ECO:0000259" key="3">
    <source>
        <dbReference type="Pfam" id="PF02397"/>
    </source>
</evidence>
<dbReference type="AlphaFoldDB" id="A0A4Z0RLM9"/>
<accession>A0A4Z0RLM9</accession>
<dbReference type="Proteomes" id="UP000728106">
    <property type="component" value="Unassembled WGS sequence"/>
</dbReference>
<feature type="transmembrane region" description="Helical" evidence="2">
    <location>
        <begin position="12"/>
        <end position="34"/>
    </location>
</feature>
<evidence type="ECO:0000313" key="4">
    <source>
        <dbReference type="EMBL" id="MBJ7632495.1"/>
    </source>
</evidence>
<dbReference type="EMBL" id="JAAOCX010000005">
    <property type="protein sequence ID" value="MBJ7632495.1"/>
    <property type="molecule type" value="Genomic_DNA"/>
</dbReference>
<gene>
    <name evidence="5" type="ORF">HAU20_04415</name>
    <name evidence="4" type="ORF">HAU43_05265</name>
</gene>
<keyword evidence="2" id="KW-0472">Membrane</keyword>
<sequence>MLYKNYVKRSLDILFAVIGLIVSAVPMVIIALTIKGTSKGPVLFRQERYGLDSKPFIMYKFRSMAYGAPVVANQDFSNMENYMTGVGAFLRKTSLDELPQLWNVLKGDMSFVGPRPLADTDYEVINLRQENGGDSVRPGITGLAQVNGRNKVTNVMKAQYDSEYAKKLSFSLEVKIVWLTFRAVFLREGINYTDDSESVDEK</sequence>
<dbReference type="Pfam" id="PF02397">
    <property type="entry name" value="Bac_transf"/>
    <property type="match status" value="1"/>
</dbReference>
<organism evidence="5 6">
    <name type="scientific">Weissella confusa</name>
    <name type="common">Lactobacillus confusus</name>
    <dbReference type="NCBI Taxonomy" id="1583"/>
    <lineage>
        <taxon>Bacteria</taxon>
        <taxon>Bacillati</taxon>
        <taxon>Bacillota</taxon>
        <taxon>Bacilli</taxon>
        <taxon>Lactobacillales</taxon>
        <taxon>Lactobacillaceae</taxon>
        <taxon>Weissella</taxon>
    </lineage>
</organism>
<dbReference type="Proteomes" id="UP000808038">
    <property type="component" value="Unassembled WGS sequence"/>
</dbReference>
<keyword evidence="5" id="KW-0808">Transferase</keyword>
<reference evidence="5 6" key="2">
    <citation type="journal article" date="2021" name="Int. J. Food Microbiol.">
        <title>Safety demonstration of a microbial species for use in the food chain: Weissella confusa.</title>
        <authorList>
            <person name="Bourdichon F."/>
            <person name="Patrone V."/>
            <person name="Fontana A."/>
            <person name="Milani G."/>
            <person name="Morelli L."/>
        </authorList>
    </citation>
    <scope>NUCLEOTIDE SEQUENCE [LARGE SCALE GENOMIC DNA]</scope>
    <source>
        <strain evidence="4">CCUG 30943</strain>
        <strain evidence="5 6">CCUG 43002</strain>
    </source>
</reference>
<keyword evidence="2" id="KW-0812">Transmembrane</keyword>